<dbReference type="Proteomes" id="UP000021816">
    <property type="component" value="Unassembled WGS sequence"/>
</dbReference>
<dbReference type="InterPro" id="IPR003607">
    <property type="entry name" value="HD/PDEase_dom"/>
</dbReference>
<evidence type="ECO:0000256" key="1">
    <source>
        <dbReference type="PROSITE-ProRule" id="PRU00169"/>
    </source>
</evidence>
<dbReference type="SMART" id="SM00448">
    <property type="entry name" value="REC"/>
    <property type="match status" value="1"/>
</dbReference>
<evidence type="ECO:0000259" key="4">
    <source>
        <dbReference type="PROSITE" id="PS51832"/>
    </source>
</evidence>
<dbReference type="Gene3D" id="3.40.50.2300">
    <property type="match status" value="1"/>
</dbReference>
<feature type="modified residue" description="4-aspartylphosphate" evidence="1">
    <location>
        <position position="61"/>
    </location>
</feature>
<dbReference type="InterPro" id="IPR001789">
    <property type="entry name" value="Sig_transdc_resp-reg_receiver"/>
</dbReference>
<accession>A0A011PL99</accession>
<evidence type="ECO:0000313" key="5">
    <source>
        <dbReference type="EMBL" id="EXI77590.1"/>
    </source>
</evidence>
<proteinExistence type="predicted"/>
<dbReference type="SUPFAM" id="SSF52172">
    <property type="entry name" value="CheY-like"/>
    <property type="match status" value="1"/>
</dbReference>
<feature type="domain" description="HD" evidence="3">
    <location>
        <begin position="204"/>
        <end position="327"/>
    </location>
</feature>
<dbReference type="PATRIC" id="fig|1454003.3.peg.3663"/>
<dbReference type="PROSITE" id="PS51831">
    <property type="entry name" value="HD"/>
    <property type="match status" value="1"/>
</dbReference>
<dbReference type="Gene3D" id="1.10.3210.10">
    <property type="entry name" value="Hypothetical protein af1432"/>
    <property type="match status" value="1"/>
</dbReference>
<feature type="domain" description="Response regulatory" evidence="2">
    <location>
        <begin position="12"/>
        <end position="127"/>
    </location>
</feature>
<dbReference type="Pfam" id="PF00072">
    <property type="entry name" value="Response_reg"/>
    <property type="match status" value="1"/>
</dbReference>
<dbReference type="InterPro" id="IPR037522">
    <property type="entry name" value="HD_GYP_dom"/>
</dbReference>
<gene>
    <name evidence="5" type="primary">hupR1_2</name>
    <name evidence="5" type="ORF">AW10_03603</name>
</gene>
<dbReference type="InterPro" id="IPR011006">
    <property type="entry name" value="CheY-like_superfamily"/>
</dbReference>
<dbReference type="PANTHER" id="PTHR45228:SF8">
    <property type="entry name" value="TWO-COMPONENT RESPONSE REGULATOR-RELATED"/>
    <property type="match status" value="1"/>
</dbReference>
<dbReference type="SUPFAM" id="SSF109604">
    <property type="entry name" value="HD-domain/PDEase-like"/>
    <property type="match status" value="1"/>
</dbReference>
<name>A0A011PL99_9PROT</name>
<dbReference type="AlphaFoldDB" id="A0A011PL99"/>
<feature type="domain" description="HD-GYP" evidence="4">
    <location>
        <begin position="182"/>
        <end position="378"/>
    </location>
</feature>
<evidence type="ECO:0000259" key="2">
    <source>
        <dbReference type="PROSITE" id="PS50110"/>
    </source>
</evidence>
<dbReference type="PROSITE" id="PS50110">
    <property type="entry name" value="RESPONSE_REGULATORY"/>
    <property type="match status" value="1"/>
</dbReference>
<dbReference type="GO" id="GO:0000160">
    <property type="term" value="P:phosphorelay signal transduction system"/>
    <property type="evidence" value="ECO:0007669"/>
    <property type="project" value="InterPro"/>
</dbReference>
<organism evidence="5 6">
    <name type="scientific">Candidatus Accumulibacter appositus</name>
    <dbReference type="NCBI Taxonomy" id="1454003"/>
    <lineage>
        <taxon>Bacteria</taxon>
        <taxon>Pseudomonadati</taxon>
        <taxon>Pseudomonadota</taxon>
        <taxon>Betaproteobacteria</taxon>
        <taxon>Candidatus Accumulibacter</taxon>
    </lineage>
</organism>
<evidence type="ECO:0000313" key="6">
    <source>
        <dbReference type="Proteomes" id="UP000021816"/>
    </source>
</evidence>
<dbReference type="GO" id="GO:0008081">
    <property type="term" value="F:phosphoric diester hydrolase activity"/>
    <property type="evidence" value="ECO:0007669"/>
    <property type="project" value="UniProtKB-ARBA"/>
</dbReference>
<dbReference type="SMART" id="SM00471">
    <property type="entry name" value="HDc"/>
    <property type="match status" value="1"/>
</dbReference>
<comment type="caution">
    <text evidence="5">The sequence shown here is derived from an EMBL/GenBank/DDBJ whole genome shotgun (WGS) entry which is preliminary data.</text>
</comment>
<dbReference type="CDD" id="cd00077">
    <property type="entry name" value="HDc"/>
    <property type="match status" value="1"/>
</dbReference>
<dbReference type="CDD" id="cd17569">
    <property type="entry name" value="REC_HupR-like"/>
    <property type="match status" value="1"/>
</dbReference>
<dbReference type="EMBL" id="JEMX01000096">
    <property type="protein sequence ID" value="EXI77590.1"/>
    <property type="molecule type" value="Genomic_DNA"/>
</dbReference>
<sequence>MTEQTSPTTPPTLLLVDDEPSILSALRRLFRPCGYRILTSESGAGGLALLAEEDVDLVISDMRMPEMDGAAFLEKVRAGWPRAIRILLTGYADIASTVNAINKGEIYRYVSKPWDDNDIVLMVRDALQSQRLQSENTRLLALTQSQNEELKMLNSGLEARVQERTAELEQVNGFLNLANDTLKQSFLVSIKIFSTLIELREGSAGGHARRVADLSRKLAMQLGMDAKTQQDIFLAGLLHDIGKIGFSDAMLAKPVPKLNSEELSRYRKHSVAGASALLPLADLKGAADLIRVHHERFDGQGFPDGLQGLGIPLGGRILAVANDYDGLQIGTLSERRFGADDAKALLVRSRGKRYCPEVIDALVELLGKPHDEPGQENVVPVDELRVGMVLARDLLARDGTLLLATDYLLDANLVREIQAYARRESLPLVLHIRNHTKQR</sequence>
<dbReference type="Pfam" id="PF13487">
    <property type="entry name" value="HD_5"/>
    <property type="match status" value="1"/>
</dbReference>
<dbReference type="PROSITE" id="PS51832">
    <property type="entry name" value="HD_GYP"/>
    <property type="match status" value="1"/>
</dbReference>
<dbReference type="PANTHER" id="PTHR45228">
    <property type="entry name" value="CYCLIC DI-GMP PHOSPHODIESTERASE TM_0186-RELATED"/>
    <property type="match status" value="1"/>
</dbReference>
<protein>
    <submittedName>
        <fullName evidence="5">Hydrogenase transcriptional regulatory protein hupR1</fullName>
    </submittedName>
</protein>
<dbReference type="STRING" id="1454003.AW10_03603"/>
<dbReference type="InterPro" id="IPR006674">
    <property type="entry name" value="HD_domain"/>
</dbReference>
<keyword evidence="1" id="KW-0597">Phosphoprotein</keyword>
<dbReference type="InterPro" id="IPR052020">
    <property type="entry name" value="Cyclic_di-GMP/3'3'-cGAMP_PDE"/>
</dbReference>
<reference evidence="5 6" key="1">
    <citation type="submission" date="2014-02" db="EMBL/GenBank/DDBJ databases">
        <title>Expanding our view of genomic diversity in Candidatus Accumulibacter clades.</title>
        <authorList>
            <person name="Skennerton C.T."/>
            <person name="Barr J.J."/>
            <person name="Slater F.R."/>
            <person name="Bond P.L."/>
            <person name="Tyson G.W."/>
        </authorList>
    </citation>
    <scope>NUCLEOTIDE SEQUENCE [LARGE SCALE GENOMIC DNA]</scope>
    <source>
        <strain evidence="6">BA-92</strain>
    </source>
</reference>
<evidence type="ECO:0000259" key="3">
    <source>
        <dbReference type="PROSITE" id="PS51831"/>
    </source>
</evidence>